<dbReference type="Pfam" id="PF00012">
    <property type="entry name" value="HSP70"/>
    <property type="match status" value="1"/>
</dbReference>
<comment type="caution">
    <text evidence="3">The sequence shown here is derived from an EMBL/GenBank/DDBJ whole genome shotgun (WGS) entry which is preliminary data.</text>
</comment>
<dbReference type="InterPro" id="IPR013126">
    <property type="entry name" value="Hsp_70_fam"/>
</dbReference>
<reference evidence="3" key="1">
    <citation type="submission" date="2017-02" db="EMBL/GenBank/DDBJ databases">
        <title>Delving into the versatile metabolic prowess of the omnipresent phylum Bacteroidetes.</title>
        <authorList>
            <person name="Nobu M.K."/>
            <person name="Mei R."/>
            <person name="Narihiro T."/>
            <person name="Kuroda K."/>
            <person name="Liu W.-T."/>
        </authorList>
    </citation>
    <scope>NUCLEOTIDE SEQUENCE</scope>
    <source>
        <strain evidence="3">ADurb.Bin160</strain>
    </source>
</reference>
<evidence type="ECO:0000313" key="3">
    <source>
        <dbReference type="EMBL" id="OQB42627.1"/>
    </source>
</evidence>
<name>A0A1V5ZR03_9BACT</name>
<dbReference type="GO" id="GO:0005524">
    <property type="term" value="F:ATP binding"/>
    <property type="evidence" value="ECO:0007669"/>
    <property type="project" value="UniProtKB-KW"/>
</dbReference>
<proteinExistence type="predicted"/>
<dbReference type="AlphaFoldDB" id="A0A1V5ZR03"/>
<organism evidence="3">
    <name type="scientific">candidate division CPR1 bacterium ADurb.Bin160</name>
    <dbReference type="NCBI Taxonomy" id="1852826"/>
    <lineage>
        <taxon>Bacteria</taxon>
        <taxon>candidate division CPR1</taxon>
    </lineage>
</organism>
<dbReference type="GO" id="GO:0140662">
    <property type="term" value="F:ATP-dependent protein folding chaperone"/>
    <property type="evidence" value="ECO:0007669"/>
    <property type="project" value="InterPro"/>
</dbReference>
<dbReference type="SUPFAM" id="SSF53067">
    <property type="entry name" value="Actin-like ATPase domain"/>
    <property type="match status" value="1"/>
</dbReference>
<dbReference type="InterPro" id="IPR043129">
    <property type="entry name" value="ATPase_NBD"/>
</dbReference>
<evidence type="ECO:0000256" key="1">
    <source>
        <dbReference type="ARBA" id="ARBA00022741"/>
    </source>
</evidence>
<protein>
    <submittedName>
        <fullName evidence="3">Chaperone protein DnaK</fullName>
    </submittedName>
</protein>
<dbReference type="Proteomes" id="UP000485621">
    <property type="component" value="Unassembled WGS sequence"/>
</dbReference>
<dbReference type="EMBL" id="MWDB01000001">
    <property type="protein sequence ID" value="OQB42627.1"/>
    <property type="molecule type" value="Genomic_DNA"/>
</dbReference>
<dbReference type="Gene3D" id="3.30.420.40">
    <property type="match status" value="2"/>
</dbReference>
<evidence type="ECO:0000256" key="2">
    <source>
        <dbReference type="ARBA" id="ARBA00022840"/>
    </source>
</evidence>
<sequence length="33" mass="3573">MPSIKKIVKDIFDKEAKSTINPDESVAQGAAIQ</sequence>
<gene>
    <name evidence="3" type="primary">dnaK_2</name>
    <name evidence="3" type="ORF">BWY04_00063</name>
</gene>
<accession>A0A1V5ZR03</accession>
<keyword evidence="1" id="KW-0547">Nucleotide-binding</keyword>
<keyword evidence="2" id="KW-0067">ATP-binding</keyword>